<dbReference type="CDD" id="cd20071">
    <property type="entry name" value="SET_SMYD"/>
    <property type="match status" value="1"/>
</dbReference>
<protein>
    <submittedName>
        <fullName evidence="2">SET domain-containing protein</fullName>
    </submittedName>
</protein>
<dbReference type="SUPFAM" id="SSF82199">
    <property type="entry name" value="SET domain"/>
    <property type="match status" value="1"/>
</dbReference>
<dbReference type="OrthoDB" id="265717at2759"/>
<dbReference type="SMART" id="SM00317">
    <property type="entry name" value="SET"/>
    <property type="match status" value="1"/>
</dbReference>
<dbReference type="PANTHER" id="PTHR47332">
    <property type="entry name" value="SET DOMAIN-CONTAINING PROTEIN 5"/>
    <property type="match status" value="1"/>
</dbReference>
<dbReference type="InterPro" id="IPR053185">
    <property type="entry name" value="SET_domain_protein"/>
</dbReference>
<dbReference type="PANTHER" id="PTHR47332:SF2">
    <property type="entry name" value="SET-6"/>
    <property type="match status" value="1"/>
</dbReference>
<dbReference type="Proteomes" id="UP000076727">
    <property type="component" value="Unassembled WGS sequence"/>
</dbReference>
<proteinExistence type="predicted"/>
<dbReference type="AlphaFoldDB" id="A0A165QX76"/>
<dbReference type="PROSITE" id="PS50280">
    <property type="entry name" value="SET"/>
    <property type="match status" value="1"/>
</dbReference>
<sequence>MSTEQLALKVQDVPDKGKGVIAMLPISAGELVLLEAPLFTLSSDYSNSDVLAKLVALTESEQRQFLSLSNCHRGRFPPLMGICKTNALPCGDNTTIGATRAARAGIFMTGSRFNSSCVPNVNNYWDDIQQKISFRALRDIPVGEELCICYCELFASREDRQHKTSTAFGFACVCSACTLPDREQKASDKRRTSIGRLYGEVGDCGNQPSLGLRKVKLVIKLLKEEGILECAGATFYYDGFQFCVSSSDQRNAKLWIKKALDAESLGRGPETSDAKRYRGYLENPRGHPAFGLLRRQTLTGPEN</sequence>
<evidence type="ECO:0000259" key="1">
    <source>
        <dbReference type="PROSITE" id="PS50280"/>
    </source>
</evidence>
<accession>A0A165QX76</accession>
<dbReference type="Gene3D" id="2.170.270.10">
    <property type="entry name" value="SET domain"/>
    <property type="match status" value="1"/>
</dbReference>
<dbReference type="InterPro" id="IPR001214">
    <property type="entry name" value="SET_dom"/>
</dbReference>
<reference evidence="2 3" key="1">
    <citation type="journal article" date="2016" name="Mol. Biol. Evol.">
        <title>Comparative Genomics of Early-Diverging Mushroom-Forming Fungi Provides Insights into the Origins of Lignocellulose Decay Capabilities.</title>
        <authorList>
            <person name="Nagy L.G."/>
            <person name="Riley R."/>
            <person name="Tritt A."/>
            <person name="Adam C."/>
            <person name="Daum C."/>
            <person name="Floudas D."/>
            <person name="Sun H."/>
            <person name="Yadav J.S."/>
            <person name="Pangilinan J."/>
            <person name="Larsson K.H."/>
            <person name="Matsuura K."/>
            <person name="Barry K."/>
            <person name="Labutti K."/>
            <person name="Kuo R."/>
            <person name="Ohm R.A."/>
            <person name="Bhattacharya S.S."/>
            <person name="Shirouzu T."/>
            <person name="Yoshinaga Y."/>
            <person name="Martin F.M."/>
            <person name="Grigoriev I.V."/>
            <person name="Hibbett D.S."/>
        </authorList>
    </citation>
    <scope>NUCLEOTIDE SEQUENCE [LARGE SCALE GENOMIC DNA]</scope>
    <source>
        <strain evidence="2 3">L-15889</strain>
    </source>
</reference>
<dbReference type="InterPro" id="IPR046341">
    <property type="entry name" value="SET_dom_sf"/>
</dbReference>
<dbReference type="Pfam" id="PF00856">
    <property type="entry name" value="SET"/>
    <property type="match status" value="1"/>
</dbReference>
<dbReference type="STRING" id="1314783.A0A165QX76"/>
<feature type="domain" description="SET" evidence="1">
    <location>
        <begin position="4"/>
        <end position="151"/>
    </location>
</feature>
<gene>
    <name evidence="2" type="ORF">DAEQUDRAFT_811033</name>
</gene>
<organism evidence="2 3">
    <name type="scientific">Daedalea quercina L-15889</name>
    <dbReference type="NCBI Taxonomy" id="1314783"/>
    <lineage>
        <taxon>Eukaryota</taxon>
        <taxon>Fungi</taxon>
        <taxon>Dikarya</taxon>
        <taxon>Basidiomycota</taxon>
        <taxon>Agaricomycotina</taxon>
        <taxon>Agaricomycetes</taxon>
        <taxon>Polyporales</taxon>
        <taxon>Fomitopsis</taxon>
    </lineage>
</organism>
<dbReference type="EMBL" id="KV429054">
    <property type="protein sequence ID" value="KZT70040.1"/>
    <property type="molecule type" value="Genomic_DNA"/>
</dbReference>
<evidence type="ECO:0000313" key="3">
    <source>
        <dbReference type="Proteomes" id="UP000076727"/>
    </source>
</evidence>
<name>A0A165QX76_9APHY</name>
<evidence type="ECO:0000313" key="2">
    <source>
        <dbReference type="EMBL" id="KZT70040.1"/>
    </source>
</evidence>
<keyword evidence="3" id="KW-1185">Reference proteome</keyword>